<evidence type="ECO:0000313" key="3">
    <source>
        <dbReference type="Proteomes" id="UP000266188"/>
    </source>
</evidence>
<evidence type="ECO:0000313" key="2">
    <source>
        <dbReference type="EMBL" id="RJE17905.1"/>
    </source>
</evidence>
<feature type="compositionally biased region" description="Low complexity" evidence="1">
    <location>
        <begin position="125"/>
        <end position="136"/>
    </location>
</feature>
<feature type="compositionally biased region" description="Low complexity" evidence="1">
    <location>
        <begin position="148"/>
        <end position="158"/>
    </location>
</feature>
<comment type="caution">
    <text evidence="2">The sequence shown here is derived from an EMBL/GenBank/DDBJ whole genome shotgun (WGS) entry which is preliminary data.</text>
</comment>
<evidence type="ECO:0000256" key="1">
    <source>
        <dbReference type="SAM" id="MobiDB-lite"/>
    </source>
</evidence>
<dbReference type="EMBL" id="MVGC01000675">
    <property type="protein sequence ID" value="RJE17905.1"/>
    <property type="molecule type" value="Genomic_DNA"/>
</dbReference>
<accession>A0A3A2ZJ59</accession>
<proteinExistence type="predicted"/>
<protein>
    <submittedName>
        <fullName evidence="2">Uncharacterized protein</fullName>
    </submittedName>
</protein>
<feature type="non-terminal residue" evidence="2">
    <location>
        <position position="194"/>
    </location>
</feature>
<feature type="region of interest" description="Disordered" evidence="1">
    <location>
        <begin position="124"/>
        <end position="163"/>
    </location>
</feature>
<gene>
    <name evidence="2" type="ORF">PHISCL_09760</name>
</gene>
<sequence>MSQASEFRVSLPGSHLASLPLLISACAIISNSVLGSTAIVACEENSGKAFGISAPRTPTDFARTPVSITPTSVRAIEDAVRAIHTNALRVVESLRSLGATSSDPLIQSLKKVCEQIEASGYLRDTPAAPAAQPLTPVNKASRMAPSMETGEGAAGSSGTEEEKYPIVPTPRFIHNMSLEEAQRQAKELLESFQA</sequence>
<name>A0A3A2ZJ59_9EURO</name>
<reference evidence="3" key="1">
    <citation type="submission" date="2017-02" db="EMBL/GenBank/DDBJ databases">
        <authorList>
            <person name="Tafer H."/>
            <person name="Lopandic K."/>
        </authorList>
    </citation>
    <scope>NUCLEOTIDE SEQUENCE [LARGE SCALE GENOMIC DNA]</scope>
    <source>
        <strain evidence="3">CBS 366.77</strain>
    </source>
</reference>
<keyword evidence="3" id="KW-1185">Reference proteome</keyword>
<dbReference type="Proteomes" id="UP000266188">
    <property type="component" value="Unassembled WGS sequence"/>
</dbReference>
<organism evidence="2 3">
    <name type="scientific">Aspergillus sclerotialis</name>
    <dbReference type="NCBI Taxonomy" id="2070753"/>
    <lineage>
        <taxon>Eukaryota</taxon>
        <taxon>Fungi</taxon>
        <taxon>Dikarya</taxon>
        <taxon>Ascomycota</taxon>
        <taxon>Pezizomycotina</taxon>
        <taxon>Eurotiomycetes</taxon>
        <taxon>Eurotiomycetidae</taxon>
        <taxon>Eurotiales</taxon>
        <taxon>Aspergillaceae</taxon>
        <taxon>Aspergillus</taxon>
        <taxon>Aspergillus subgen. Polypaecilum</taxon>
    </lineage>
</organism>
<dbReference type="AlphaFoldDB" id="A0A3A2ZJ59"/>